<evidence type="ECO:0000256" key="5">
    <source>
        <dbReference type="RuleBase" id="RU362075"/>
    </source>
</evidence>
<name>A0AA41ZE47_9SPHN</name>
<comment type="similarity">
    <text evidence="2 5">Belongs to the carotenoid/retinoid oxidoreductase family.</text>
</comment>
<organism evidence="7 8">
    <name type="scientific">Sphingomonas lycopersici</name>
    <dbReference type="NCBI Taxonomy" id="2951807"/>
    <lineage>
        <taxon>Bacteria</taxon>
        <taxon>Pseudomonadati</taxon>
        <taxon>Pseudomonadota</taxon>
        <taxon>Alphaproteobacteria</taxon>
        <taxon>Sphingomonadales</taxon>
        <taxon>Sphingomonadaceae</taxon>
        <taxon>Sphingomonas</taxon>
    </lineage>
</organism>
<dbReference type="GO" id="GO:0016117">
    <property type="term" value="P:carotenoid biosynthetic process"/>
    <property type="evidence" value="ECO:0007669"/>
    <property type="project" value="UniProtKB-KW"/>
</dbReference>
<feature type="domain" description="Amine oxidase" evidence="6">
    <location>
        <begin position="13"/>
        <end position="482"/>
    </location>
</feature>
<proteinExistence type="inferred from homology"/>
<keyword evidence="3 5" id="KW-0125">Carotenoid biosynthesis</keyword>
<keyword evidence="8" id="KW-1185">Reference proteome</keyword>
<dbReference type="Gene3D" id="3.50.50.60">
    <property type="entry name" value="FAD/NAD(P)-binding domain"/>
    <property type="match status" value="2"/>
</dbReference>
<gene>
    <name evidence="7" type="primary">crtI</name>
    <name evidence="7" type="ORF">NEE01_09100</name>
</gene>
<evidence type="ECO:0000256" key="1">
    <source>
        <dbReference type="ARBA" id="ARBA00004829"/>
    </source>
</evidence>
<evidence type="ECO:0000259" key="6">
    <source>
        <dbReference type="Pfam" id="PF01593"/>
    </source>
</evidence>
<dbReference type="EMBL" id="JANFAV010000005">
    <property type="protein sequence ID" value="MCW6534941.1"/>
    <property type="molecule type" value="Genomic_DNA"/>
</dbReference>
<dbReference type="Proteomes" id="UP001165565">
    <property type="component" value="Unassembled WGS sequence"/>
</dbReference>
<dbReference type="Pfam" id="PF01593">
    <property type="entry name" value="Amino_oxidase"/>
    <property type="match status" value="1"/>
</dbReference>
<protein>
    <submittedName>
        <fullName evidence="7">Phytoene desaturase family protein</fullName>
        <ecNumber evidence="7">1.-.-.-</ecNumber>
    </submittedName>
</protein>
<dbReference type="RefSeq" id="WP_265268728.1">
    <property type="nucleotide sequence ID" value="NZ_JANFAV010000005.1"/>
</dbReference>
<dbReference type="InterPro" id="IPR002937">
    <property type="entry name" value="Amino_oxidase"/>
</dbReference>
<evidence type="ECO:0000256" key="4">
    <source>
        <dbReference type="ARBA" id="ARBA00023002"/>
    </source>
</evidence>
<reference evidence="7" key="1">
    <citation type="submission" date="2022-06" db="EMBL/GenBank/DDBJ databases">
        <title>Sphingomonas sp. nov. isolated from rhizosphere soil of tomato.</title>
        <authorList>
            <person name="Dong H."/>
            <person name="Gao R."/>
        </authorList>
    </citation>
    <scope>NUCLEOTIDE SEQUENCE</scope>
    <source>
        <strain evidence="7">MMSM24</strain>
    </source>
</reference>
<dbReference type="PANTHER" id="PTHR43734">
    <property type="entry name" value="PHYTOENE DESATURASE"/>
    <property type="match status" value="1"/>
</dbReference>
<dbReference type="InterPro" id="IPR014105">
    <property type="entry name" value="Carotenoid/retinoid_OxRdtase"/>
</dbReference>
<dbReference type="SUPFAM" id="SSF51905">
    <property type="entry name" value="FAD/NAD(P)-binding domain"/>
    <property type="match status" value="1"/>
</dbReference>
<dbReference type="AlphaFoldDB" id="A0AA41ZE47"/>
<evidence type="ECO:0000256" key="2">
    <source>
        <dbReference type="ARBA" id="ARBA00006046"/>
    </source>
</evidence>
<evidence type="ECO:0000313" key="8">
    <source>
        <dbReference type="Proteomes" id="UP001165565"/>
    </source>
</evidence>
<evidence type="ECO:0000256" key="3">
    <source>
        <dbReference type="ARBA" id="ARBA00022746"/>
    </source>
</evidence>
<dbReference type="PANTHER" id="PTHR43734:SF3">
    <property type="entry name" value="B-CAROTENE KETOLASE"/>
    <property type="match status" value="1"/>
</dbReference>
<dbReference type="InterPro" id="IPR036188">
    <property type="entry name" value="FAD/NAD-bd_sf"/>
</dbReference>
<comment type="pathway">
    <text evidence="1 5">Carotenoid biosynthesis.</text>
</comment>
<sequence>MTETKAVVIGAGIGGLALAIRLQTAGIATTIVEARDQPGGRAAFRRLEGYTFDTGPAAIADPAPLTALWALAGDDMAAAVTLLPVDPGYRCHWPDGAVLDLADDEALRAEIGRRAPGDAAGYRKLRDHAAALRREGLDQPFADAAALLRAAPWVVRHQAWRSVHSTVARFVGDEKLRQALSFGTLLAGGNPMTANAAALRPGSEGEAWCVAGGTNRLIAALAALFERRGGTIRLGDAAVRIETLGDRVTAVETASGWRTDCAMLGANCDMIHACRDLLAGSAAAARTAARLERKRQAPSVFALHFGIKGTWPGIPHRTILFGERYEEALSDTFGHGLLAADFPLFLDHPSVTDPSLAPPGCSTFRAFALVPHLGKFPEDWRRIAPLIEQRVLDVLERRLIPEVRERIVTGFSYSPADFVGDFNAYLGSAFGPEPLPAEGTWFAARNRDAAIGNLYFVGAGAHPRGGWAGALESAHSAADLMLGRG</sequence>
<dbReference type="NCBIfam" id="TIGR02734">
    <property type="entry name" value="crtI_fam"/>
    <property type="match status" value="1"/>
</dbReference>
<comment type="caution">
    <text evidence="7">The sequence shown here is derived from an EMBL/GenBank/DDBJ whole genome shotgun (WGS) entry which is preliminary data.</text>
</comment>
<evidence type="ECO:0000313" key="7">
    <source>
        <dbReference type="EMBL" id="MCW6534941.1"/>
    </source>
</evidence>
<keyword evidence="4 5" id="KW-0560">Oxidoreductase</keyword>
<dbReference type="EC" id="1.-.-.-" evidence="7"/>
<accession>A0AA41ZE47</accession>
<dbReference type="GO" id="GO:0016491">
    <property type="term" value="F:oxidoreductase activity"/>
    <property type="evidence" value="ECO:0007669"/>
    <property type="project" value="UniProtKB-KW"/>
</dbReference>